<feature type="repeat" description="RCC1" evidence="3">
    <location>
        <begin position="596"/>
        <end position="653"/>
    </location>
</feature>
<evidence type="ECO:0000256" key="3">
    <source>
        <dbReference type="PROSITE-ProRule" id="PRU00235"/>
    </source>
</evidence>
<dbReference type="PROSITE" id="PS50012">
    <property type="entry name" value="RCC1_3"/>
    <property type="match status" value="5"/>
</dbReference>
<feature type="repeat" description="RCC1" evidence="3">
    <location>
        <begin position="659"/>
        <end position="722"/>
    </location>
</feature>
<feature type="chain" id="PRO_5044794305" description="RCC1-like domain-containing protein" evidence="5">
    <location>
        <begin position="37"/>
        <end position="786"/>
    </location>
</feature>
<feature type="domain" description="RCC1-like" evidence="6">
    <location>
        <begin position="346"/>
        <end position="782"/>
    </location>
</feature>
<keyword evidence="2" id="KW-0456">Lyase</keyword>
<dbReference type="PROSITE" id="PS00626">
    <property type="entry name" value="RCC1_2"/>
    <property type="match status" value="2"/>
</dbReference>
<accession>A0ABD3QQ39</accession>
<dbReference type="InterPro" id="IPR058923">
    <property type="entry name" value="RCC1-like_dom"/>
</dbReference>
<feature type="signal peptide" evidence="5">
    <location>
        <begin position="1"/>
        <end position="36"/>
    </location>
</feature>
<dbReference type="InterPro" id="IPR006840">
    <property type="entry name" value="ChaC"/>
</dbReference>
<dbReference type="Pfam" id="PF25390">
    <property type="entry name" value="WD40_RLD"/>
    <property type="match status" value="1"/>
</dbReference>
<keyword evidence="1" id="KW-0677">Repeat</keyword>
<evidence type="ECO:0000313" key="8">
    <source>
        <dbReference type="Proteomes" id="UP001516023"/>
    </source>
</evidence>
<dbReference type="PRINTS" id="PR00633">
    <property type="entry name" value="RCCNDNSATION"/>
</dbReference>
<keyword evidence="8" id="KW-1185">Reference proteome</keyword>
<dbReference type="InterPro" id="IPR000408">
    <property type="entry name" value="Reg_chr_condens"/>
</dbReference>
<feature type="repeat" description="RCC1" evidence="3">
    <location>
        <begin position="540"/>
        <end position="595"/>
    </location>
</feature>
<proteinExistence type="predicted"/>
<dbReference type="InterPro" id="IPR009091">
    <property type="entry name" value="RCC1/BLIP-II"/>
</dbReference>
<dbReference type="GO" id="GO:0016829">
    <property type="term" value="F:lyase activity"/>
    <property type="evidence" value="ECO:0007669"/>
    <property type="project" value="UniProtKB-KW"/>
</dbReference>
<dbReference type="SUPFAM" id="SSF110857">
    <property type="entry name" value="Gamma-glutamyl cyclotransferase-like"/>
    <property type="match status" value="1"/>
</dbReference>
<evidence type="ECO:0000313" key="7">
    <source>
        <dbReference type="EMBL" id="KAL3802539.1"/>
    </source>
</evidence>
<dbReference type="PANTHER" id="PTHR22870">
    <property type="entry name" value="REGULATOR OF CHROMOSOME CONDENSATION"/>
    <property type="match status" value="1"/>
</dbReference>
<feature type="repeat" description="RCC1" evidence="3">
    <location>
        <begin position="425"/>
        <end position="480"/>
    </location>
</feature>
<sequence length="786" mass="85805">MRHNSSSWHCFTSAFSSRRLLLQSLLTSSSIIVIRGAPTAFVHTTKNRQTYWPSSYVTKNNNDNSKAMWDPTSQTYKDGIVPNHAAMEIDDLLHANHGQLKIFGYGSLCWNPGTNGILSLANLEQDELDHDTTMANDDDDPPTARKRKVTTTTGRAVGYQRCWCQRSADHRGTPQFNGIVCTLLSDDEVWALHEGDDIGSRRDTSMRPSMTEGMIYTVDGDLVEDCLAELDFREKGGYSRDVIDVVEDDTGNTVKALLYRGTPGNPAFWKRALLDLPLAAATISVAVGPSGRNDIYLYRLHQFLTQAATHSSAAALALDDHSGDVNTGELANMVDLLQSTYRPYFLFGTGSNEHNQLLLQSDNRRVGSESRSWKGMAEVHELTEMLLVVPRRNHEQSTFGGNDNYYSPKSIHAGGGHSALLTTGGDLYLWGWNDVGQLGRKSTTLGSARNPLLSPIEPLSNIQVETVSLGHTHTLVVERGSGRLFGFGDNGRGQVTGSLDEANGTQDLCHTPRSPMGLLEECFIDVAAGLFHSAAITQQGELITWGCSRFGQCLPTADRDKGDASCIVGRWHPPDGSKLVHVACGRRHTIVLDEHGRVWTLGDNKYGQLGRSSSESVSKADEPQLVHGPLGRRDSGCFAIHSGWSHVVALTRNEESNNVTVYGWGRNEKGQLGISFPHSHVCIPQSLLKPSLNSRNSLIDGIETSIESACCGAESSHILDTHGKIYSTGWNEHGNLGICHGSEGNIDEQCLRWKQTNGVSVVVQPPGKARKKLFAAGGAHLMVMAV</sequence>
<reference evidence="7 8" key="1">
    <citation type="journal article" date="2020" name="G3 (Bethesda)">
        <title>Improved Reference Genome for Cyclotella cryptica CCMP332, a Model for Cell Wall Morphogenesis, Salinity Adaptation, and Lipid Production in Diatoms (Bacillariophyta).</title>
        <authorList>
            <person name="Roberts W.R."/>
            <person name="Downey K.M."/>
            <person name="Ruck E.C."/>
            <person name="Traller J.C."/>
            <person name="Alverson A.J."/>
        </authorList>
    </citation>
    <scope>NUCLEOTIDE SEQUENCE [LARGE SCALE GENOMIC DNA]</scope>
    <source>
        <strain evidence="7 8">CCMP332</strain>
    </source>
</reference>
<keyword evidence="5" id="KW-0732">Signal</keyword>
<feature type="repeat" description="RCC1" evidence="3">
    <location>
        <begin position="482"/>
        <end position="539"/>
    </location>
</feature>
<name>A0ABD3QQ39_9STRA</name>
<dbReference type="AlphaFoldDB" id="A0ABD3QQ39"/>
<feature type="region of interest" description="Disordered" evidence="4">
    <location>
        <begin position="131"/>
        <end position="152"/>
    </location>
</feature>
<comment type="caution">
    <text evidence="7">The sequence shown here is derived from an EMBL/GenBank/DDBJ whole genome shotgun (WGS) entry which is preliminary data.</text>
</comment>
<protein>
    <recommendedName>
        <fullName evidence="6">RCC1-like domain-containing protein</fullName>
    </recommendedName>
</protein>
<evidence type="ECO:0000256" key="2">
    <source>
        <dbReference type="ARBA" id="ARBA00023239"/>
    </source>
</evidence>
<dbReference type="Gene3D" id="2.130.10.30">
    <property type="entry name" value="Regulator of chromosome condensation 1/beta-lactamase-inhibitor protein II"/>
    <property type="match status" value="2"/>
</dbReference>
<dbReference type="Pfam" id="PF04752">
    <property type="entry name" value="ChaC"/>
    <property type="match status" value="1"/>
</dbReference>
<dbReference type="SUPFAM" id="SSF50985">
    <property type="entry name" value="RCC1/BLIP-II"/>
    <property type="match status" value="1"/>
</dbReference>
<organism evidence="7 8">
    <name type="scientific">Cyclotella cryptica</name>
    <dbReference type="NCBI Taxonomy" id="29204"/>
    <lineage>
        <taxon>Eukaryota</taxon>
        <taxon>Sar</taxon>
        <taxon>Stramenopiles</taxon>
        <taxon>Ochrophyta</taxon>
        <taxon>Bacillariophyta</taxon>
        <taxon>Coscinodiscophyceae</taxon>
        <taxon>Thalassiosirophycidae</taxon>
        <taxon>Stephanodiscales</taxon>
        <taxon>Stephanodiscaceae</taxon>
        <taxon>Cyclotella</taxon>
    </lineage>
</organism>
<dbReference type="Proteomes" id="UP001516023">
    <property type="component" value="Unassembled WGS sequence"/>
</dbReference>
<dbReference type="PANTHER" id="PTHR22870:SF408">
    <property type="entry name" value="OS09G0560450 PROTEIN"/>
    <property type="match status" value="1"/>
</dbReference>
<dbReference type="InterPro" id="IPR036568">
    <property type="entry name" value="GGCT-like_sf"/>
</dbReference>
<dbReference type="EMBL" id="JABMIG020000019">
    <property type="protein sequence ID" value="KAL3802539.1"/>
    <property type="molecule type" value="Genomic_DNA"/>
</dbReference>
<evidence type="ECO:0000256" key="1">
    <source>
        <dbReference type="ARBA" id="ARBA00022737"/>
    </source>
</evidence>
<evidence type="ECO:0000256" key="5">
    <source>
        <dbReference type="SAM" id="SignalP"/>
    </source>
</evidence>
<evidence type="ECO:0000256" key="4">
    <source>
        <dbReference type="SAM" id="MobiDB-lite"/>
    </source>
</evidence>
<gene>
    <name evidence="7" type="ORF">HJC23_012558</name>
</gene>
<dbReference type="InterPro" id="IPR051210">
    <property type="entry name" value="Ub_ligase/GEF_domain"/>
</dbReference>
<evidence type="ECO:0000259" key="6">
    <source>
        <dbReference type="Pfam" id="PF25390"/>
    </source>
</evidence>